<evidence type="ECO:0000256" key="2">
    <source>
        <dbReference type="SAM" id="Phobius"/>
    </source>
</evidence>
<proteinExistence type="predicted"/>
<evidence type="ECO:0000256" key="1">
    <source>
        <dbReference type="ARBA" id="ARBA00022448"/>
    </source>
</evidence>
<dbReference type="EMBL" id="JH431581">
    <property type="status" value="NOT_ANNOTATED_CDS"/>
    <property type="molecule type" value="Genomic_DNA"/>
</dbReference>
<feature type="transmembrane region" description="Helical" evidence="2">
    <location>
        <begin position="563"/>
        <end position="581"/>
    </location>
</feature>
<feature type="transmembrane region" description="Helical" evidence="2">
    <location>
        <begin position="646"/>
        <end position="664"/>
    </location>
</feature>
<feature type="transmembrane region" description="Helical" evidence="2">
    <location>
        <begin position="448"/>
        <end position="467"/>
    </location>
</feature>
<keyword evidence="2" id="KW-0472">Membrane</keyword>
<name>T1IVD3_STRMM</name>
<keyword evidence="2" id="KW-0812">Transmembrane</keyword>
<feature type="transmembrane region" description="Helical" evidence="2">
    <location>
        <begin position="295"/>
        <end position="312"/>
    </location>
</feature>
<feature type="transmembrane region" description="Helical" evidence="2">
    <location>
        <begin position="257"/>
        <end position="275"/>
    </location>
</feature>
<dbReference type="InterPro" id="IPR029485">
    <property type="entry name" value="CAT_C"/>
</dbReference>
<feature type="transmembrane region" description="Helical" evidence="2">
    <location>
        <begin position="423"/>
        <end position="442"/>
    </location>
</feature>
<dbReference type="OMA" id="LEMSTTC"/>
<dbReference type="GO" id="GO:0005886">
    <property type="term" value="C:plasma membrane"/>
    <property type="evidence" value="ECO:0007669"/>
    <property type="project" value="TreeGrafter"/>
</dbReference>
<dbReference type="Gene3D" id="1.20.1740.10">
    <property type="entry name" value="Amino acid/polyamine transporter I"/>
    <property type="match status" value="2"/>
</dbReference>
<dbReference type="STRING" id="126957.T1IVD3"/>
<protein>
    <recommendedName>
        <fullName evidence="3">Cationic amino acid transporter C-terminal domain-containing protein</fullName>
    </recommendedName>
</protein>
<dbReference type="AlphaFoldDB" id="T1IVD3"/>
<dbReference type="eggNOG" id="KOG1286">
    <property type="taxonomic scope" value="Eukaryota"/>
</dbReference>
<keyword evidence="2" id="KW-1133">Transmembrane helix</keyword>
<feature type="transmembrane region" description="Helical" evidence="2">
    <location>
        <begin position="372"/>
        <end position="395"/>
    </location>
</feature>
<organism evidence="4 5">
    <name type="scientific">Strigamia maritima</name>
    <name type="common">European centipede</name>
    <name type="synonym">Geophilus maritimus</name>
    <dbReference type="NCBI Taxonomy" id="126957"/>
    <lineage>
        <taxon>Eukaryota</taxon>
        <taxon>Metazoa</taxon>
        <taxon>Ecdysozoa</taxon>
        <taxon>Arthropoda</taxon>
        <taxon>Myriapoda</taxon>
        <taxon>Chilopoda</taxon>
        <taxon>Pleurostigmophora</taxon>
        <taxon>Geophilomorpha</taxon>
        <taxon>Linotaeniidae</taxon>
        <taxon>Strigamia</taxon>
    </lineage>
</organism>
<dbReference type="HOGENOM" id="CLU_387981_0_0_1"/>
<dbReference type="PANTHER" id="PTHR43243">
    <property type="entry name" value="INNER MEMBRANE TRANSPORTER YGJI-RELATED"/>
    <property type="match status" value="1"/>
</dbReference>
<dbReference type="EnsemblMetazoa" id="SMAR005130-RA">
    <property type="protein sequence ID" value="SMAR005130-PA"/>
    <property type="gene ID" value="SMAR005130"/>
</dbReference>
<dbReference type="GO" id="GO:0015171">
    <property type="term" value="F:amino acid transmembrane transporter activity"/>
    <property type="evidence" value="ECO:0007669"/>
    <property type="project" value="TreeGrafter"/>
</dbReference>
<feature type="transmembrane region" description="Helical" evidence="2">
    <location>
        <begin position="324"/>
        <end position="352"/>
    </location>
</feature>
<keyword evidence="1" id="KW-0813">Transport</keyword>
<feature type="transmembrane region" description="Helical" evidence="2">
    <location>
        <begin position="587"/>
        <end position="607"/>
    </location>
</feature>
<dbReference type="Proteomes" id="UP000014500">
    <property type="component" value="Unassembled WGS sequence"/>
</dbReference>
<evidence type="ECO:0000313" key="4">
    <source>
        <dbReference type="EnsemblMetazoa" id="SMAR005130-PA"/>
    </source>
</evidence>
<dbReference type="Pfam" id="PF13906">
    <property type="entry name" value="AA_permease_C"/>
    <property type="match status" value="1"/>
</dbReference>
<feature type="domain" description="Cationic amino acid transporter C-terminal" evidence="3">
    <location>
        <begin position="619"/>
        <end position="669"/>
    </location>
</feature>
<evidence type="ECO:0000313" key="5">
    <source>
        <dbReference type="Proteomes" id="UP000014500"/>
    </source>
</evidence>
<accession>T1IVD3</accession>
<evidence type="ECO:0000259" key="3">
    <source>
        <dbReference type="Pfam" id="PF13906"/>
    </source>
</evidence>
<dbReference type="PANTHER" id="PTHR43243:SF4">
    <property type="entry name" value="CATIONIC AMINO ACID TRANSPORTER 4"/>
    <property type="match status" value="1"/>
</dbReference>
<reference evidence="4" key="2">
    <citation type="submission" date="2015-02" db="UniProtKB">
        <authorList>
            <consortium name="EnsemblMetazoa"/>
        </authorList>
    </citation>
    <scope>IDENTIFICATION</scope>
</reference>
<keyword evidence="5" id="KW-1185">Reference proteome</keyword>
<feature type="transmembrane region" description="Helical" evidence="2">
    <location>
        <begin position="619"/>
        <end position="640"/>
    </location>
</feature>
<sequence length="712" mass="80715">MEAMAAIINDSTTPGPANLCATIPATKYIPVPTQLPTPRDVRSKHKKINSESSAWEVVFPARHHFLILAVSGLIDEGIGLDHRWIGGLGQRVATVDFVCPRNKEMDLVDHLPPMMNVIAILILYCGLKDVEVVSVIHDWPLMTRDADQTRRWRAPRKGFRRPHNSNGWEKLRKRIEIQCLRQFSCISNFCLCEYKFISQSRSSLIHTCYEINGELSSFLIGWSLLLYEMSAVALSAKTISSAVNYTKHRKNEKIFKVAILFLTIVVIIFFLIVGAMNSDFENILFGDWEIIGVKVLRNTSFCSSIFCTSFLLNSHRDCQWKSKLVLPIISLLHIVITVIICLCLIFMLQLMIHGRLMLSATILFEVFQVQNVAWASYIMLASIPVCLGMAILVISQSVCTTVRDMASEGLLFLFLNDCSTSKLKWRSCLSVALLGSLVVLLIPTHKLVNSMATGYLAISAIVLLCALHQRYLKTDDKWHYQPMRTEVSNNPTEKRCSNEITEYLNNNGNIEGSQIISDGEDSSDTDVDAIVEEYKENLDVATVTTLNEEIIIQEPTLKTGNRVTVCIILLCLVILPLETLFTSDFWYLRLVGCVLILFGFVLSVMINRQPQVLFDKAKFRVPFFPFTPNIALCLHLVLLMNIMRTNWIWITTWMISGLTIYFGYGIKHSSAHKLSNTIDVTPEEIQLRKKSKTLKSNSVHNHIDDEDCMYQK</sequence>
<reference evidence="5" key="1">
    <citation type="submission" date="2011-05" db="EMBL/GenBank/DDBJ databases">
        <authorList>
            <person name="Richards S.R."/>
            <person name="Qu J."/>
            <person name="Jiang H."/>
            <person name="Jhangiani S.N."/>
            <person name="Agravi P."/>
            <person name="Goodspeed R."/>
            <person name="Gross S."/>
            <person name="Mandapat C."/>
            <person name="Jackson L."/>
            <person name="Mathew T."/>
            <person name="Pu L."/>
            <person name="Thornton R."/>
            <person name="Saada N."/>
            <person name="Wilczek-Boney K.B."/>
            <person name="Lee S."/>
            <person name="Kovar C."/>
            <person name="Wu Y."/>
            <person name="Scherer S.E."/>
            <person name="Worley K.C."/>
            <person name="Muzny D.M."/>
            <person name="Gibbs R."/>
        </authorList>
    </citation>
    <scope>NUCLEOTIDE SEQUENCE</scope>
    <source>
        <strain evidence="5">Brora</strain>
    </source>
</reference>